<name>A0A6J7CKM6_9ZZZZ</name>
<dbReference type="InterPro" id="IPR020084">
    <property type="entry name" value="NUDIX_hydrolase_CS"/>
</dbReference>
<dbReference type="PANTHER" id="PTHR21340">
    <property type="entry name" value="DIADENOSINE 5,5-P1,P4-TETRAPHOSPHATE PYROPHOSPHOHYDROLASE MUTT"/>
    <property type="match status" value="1"/>
</dbReference>
<dbReference type="Pfam" id="PF00300">
    <property type="entry name" value="His_Phos_1"/>
    <property type="match status" value="1"/>
</dbReference>
<accession>A0A6J7CKM6</accession>
<dbReference type="InterPro" id="IPR051325">
    <property type="entry name" value="Nudix_hydrolase_domain"/>
</dbReference>
<organism evidence="3">
    <name type="scientific">freshwater metagenome</name>
    <dbReference type="NCBI Taxonomy" id="449393"/>
    <lineage>
        <taxon>unclassified sequences</taxon>
        <taxon>metagenomes</taxon>
        <taxon>ecological metagenomes</taxon>
    </lineage>
</organism>
<dbReference type="CDD" id="cd07067">
    <property type="entry name" value="HP_PGM_like"/>
    <property type="match status" value="1"/>
</dbReference>
<feature type="domain" description="Nudix hydrolase" evidence="2">
    <location>
        <begin position="5"/>
        <end position="138"/>
    </location>
</feature>
<dbReference type="PROSITE" id="PS51462">
    <property type="entry name" value="NUDIX"/>
    <property type="match status" value="1"/>
</dbReference>
<dbReference type="InterPro" id="IPR015797">
    <property type="entry name" value="NUDIX_hydrolase-like_dom_sf"/>
</dbReference>
<dbReference type="EMBL" id="CAFBLF010000026">
    <property type="protein sequence ID" value="CAB4858410.1"/>
    <property type="molecule type" value="Genomic_DNA"/>
</dbReference>
<dbReference type="InterPro" id="IPR013078">
    <property type="entry name" value="His_Pase_superF_clade-1"/>
</dbReference>
<dbReference type="Pfam" id="PF00293">
    <property type="entry name" value="NUDIX"/>
    <property type="match status" value="1"/>
</dbReference>
<dbReference type="SUPFAM" id="SSF55811">
    <property type="entry name" value="Nudix"/>
    <property type="match status" value="1"/>
</dbReference>
<dbReference type="InterPro" id="IPR029033">
    <property type="entry name" value="His_PPase_superfam"/>
</dbReference>
<evidence type="ECO:0000313" key="3">
    <source>
        <dbReference type="EMBL" id="CAB4858410.1"/>
    </source>
</evidence>
<dbReference type="GO" id="GO:0006167">
    <property type="term" value="P:AMP biosynthetic process"/>
    <property type="evidence" value="ECO:0007669"/>
    <property type="project" value="TreeGrafter"/>
</dbReference>
<dbReference type="SMART" id="SM00855">
    <property type="entry name" value="PGAM"/>
    <property type="match status" value="1"/>
</dbReference>
<dbReference type="PANTHER" id="PTHR21340:SF0">
    <property type="entry name" value="BIS(5'-NUCLEOSYL)-TETRAPHOSPHATASE [ASYMMETRICAL]"/>
    <property type="match status" value="1"/>
</dbReference>
<dbReference type="SUPFAM" id="SSF53254">
    <property type="entry name" value="Phosphoglycerate mutase-like"/>
    <property type="match status" value="1"/>
</dbReference>
<sequence length="313" mass="33938">MSKPEPVVAAGAVPWRVVNGKLQVLVVYRKQHRDVSIPKGKVDPGETLPHTAVREVFEETGLKVNLGPSLGSVHYVQPSNGKPKIVHYWAAEVDPVAEAKSKFVSNDEIFALEWLSAKKAIAALTYEHDRELIDDVRSLWKSGSMDTFPLIITRHGKATAHDQWDGLDSLRPLVAQGMQQARDIAGGLAAFGPATIISSPAIRCLQTVAPLSYKQGMEIRESGKISQDKWTSEGDRVVDFVAARLRKAVPVVMCSHGPVIPQIVSEIISQTGGTVSDQARRAASLGTGDFAVFHIAKSGRGFRLVSIETHTAP</sequence>
<gene>
    <name evidence="3" type="ORF">UFOPK3339_00282</name>
</gene>
<keyword evidence="1" id="KW-0378">Hydrolase</keyword>
<dbReference type="Gene3D" id="3.90.79.10">
    <property type="entry name" value="Nucleoside Triphosphate Pyrophosphohydrolase"/>
    <property type="match status" value="1"/>
</dbReference>
<dbReference type="GO" id="GO:0006754">
    <property type="term" value="P:ATP biosynthetic process"/>
    <property type="evidence" value="ECO:0007669"/>
    <property type="project" value="TreeGrafter"/>
</dbReference>
<dbReference type="PROSITE" id="PS00893">
    <property type="entry name" value="NUDIX_BOX"/>
    <property type="match status" value="1"/>
</dbReference>
<proteinExistence type="predicted"/>
<dbReference type="InterPro" id="IPR000086">
    <property type="entry name" value="NUDIX_hydrolase_dom"/>
</dbReference>
<dbReference type="GO" id="GO:0004081">
    <property type="term" value="F:bis(5'-nucleosyl)-tetraphosphatase (asymmetrical) activity"/>
    <property type="evidence" value="ECO:0007669"/>
    <property type="project" value="TreeGrafter"/>
</dbReference>
<evidence type="ECO:0000259" key="2">
    <source>
        <dbReference type="PROSITE" id="PS51462"/>
    </source>
</evidence>
<evidence type="ECO:0000256" key="1">
    <source>
        <dbReference type="ARBA" id="ARBA00022801"/>
    </source>
</evidence>
<protein>
    <submittedName>
        <fullName evidence="3">Unannotated protein</fullName>
    </submittedName>
</protein>
<reference evidence="3" key="1">
    <citation type="submission" date="2020-05" db="EMBL/GenBank/DDBJ databases">
        <authorList>
            <person name="Chiriac C."/>
            <person name="Salcher M."/>
            <person name="Ghai R."/>
            <person name="Kavagutti S V."/>
        </authorList>
    </citation>
    <scope>NUCLEOTIDE SEQUENCE</scope>
</reference>
<dbReference type="Gene3D" id="3.40.50.1240">
    <property type="entry name" value="Phosphoglycerate mutase-like"/>
    <property type="match status" value="1"/>
</dbReference>
<dbReference type="CDD" id="cd03673">
    <property type="entry name" value="NUDIX_Ap6A_hydrolase"/>
    <property type="match status" value="1"/>
</dbReference>
<dbReference type="AlphaFoldDB" id="A0A6J7CKM6"/>